<dbReference type="GO" id="GO:0016459">
    <property type="term" value="C:myosin complex"/>
    <property type="evidence" value="ECO:0007669"/>
    <property type="project" value="UniProtKB-KW"/>
</dbReference>
<dbReference type="InterPro" id="IPR011993">
    <property type="entry name" value="PH-like_dom_sf"/>
</dbReference>
<gene>
    <name evidence="10" type="ORF">CTAYLR_000704</name>
</gene>
<dbReference type="GO" id="GO:0051015">
    <property type="term" value="F:actin filament binding"/>
    <property type="evidence" value="ECO:0007669"/>
    <property type="project" value="TreeGrafter"/>
</dbReference>
<dbReference type="GO" id="GO:0007015">
    <property type="term" value="P:actin filament organization"/>
    <property type="evidence" value="ECO:0007669"/>
    <property type="project" value="TreeGrafter"/>
</dbReference>
<dbReference type="PANTHER" id="PTHR13140">
    <property type="entry name" value="MYOSIN"/>
    <property type="match status" value="1"/>
</dbReference>
<evidence type="ECO:0000256" key="1">
    <source>
        <dbReference type="ARBA" id="ARBA00022741"/>
    </source>
</evidence>
<dbReference type="Pfam" id="PF00063">
    <property type="entry name" value="Myosin_head"/>
    <property type="match status" value="1"/>
</dbReference>
<protein>
    <recommendedName>
        <fullName evidence="9">Myosin motor domain-containing protein</fullName>
    </recommendedName>
</protein>
<dbReference type="Gene3D" id="1.10.10.820">
    <property type="match status" value="1"/>
</dbReference>
<dbReference type="Proteomes" id="UP001230188">
    <property type="component" value="Unassembled WGS sequence"/>
</dbReference>
<dbReference type="GO" id="GO:0016020">
    <property type="term" value="C:membrane"/>
    <property type="evidence" value="ECO:0007669"/>
    <property type="project" value="TreeGrafter"/>
</dbReference>
<dbReference type="PROSITE" id="PS50096">
    <property type="entry name" value="IQ"/>
    <property type="match status" value="3"/>
</dbReference>
<comment type="caution">
    <text evidence="10">The sequence shown here is derived from an EMBL/GenBank/DDBJ whole genome shotgun (WGS) entry which is preliminary data.</text>
</comment>
<dbReference type="CDD" id="cd00821">
    <property type="entry name" value="PH"/>
    <property type="match status" value="1"/>
</dbReference>
<accession>A0AAD7U9F5</accession>
<keyword evidence="1 6" id="KW-0547">Nucleotide-binding</keyword>
<dbReference type="InterPro" id="IPR001849">
    <property type="entry name" value="PH_domain"/>
</dbReference>
<dbReference type="InterPro" id="IPR027417">
    <property type="entry name" value="P-loop_NTPase"/>
</dbReference>
<feature type="coiled-coil region" evidence="7">
    <location>
        <begin position="989"/>
        <end position="1035"/>
    </location>
</feature>
<evidence type="ECO:0000313" key="10">
    <source>
        <dbReference type="EMBL" id="KAJ8600295.1"/>
    </source>
</evidence>
<keyword evidence="4 6" id="KW-0505">Motor protein</keyword>
<dbReference type="SMART" id="SM00233">
    <property type="entry name" value="PH"/>
    <property type="match status" value="1"/>
</dbReference>
<feature type="domain" description="Myosin motor" evidence="9">
    <location>
        <begin position="98"/>
        <end position="759"/>
    </location>
</feature>
<dbReference type="Gene3D" id="3.40.850.10">
    <property type="entry name" value="Kinesin motor domain"/>
    <property type="match status" value="1"/>
</dbReference>
<evidence type="ECO:0000256" key="8">
    <source>
        <dbReference type="SAM" id="MobiDB-lite"/>
    </source>
</evidence>
<evidence type="ECO:0000256" key="7">
    <source>
        <dbReference type="SAM" id="Coils"/>
    </source>
</evidence>
<dbReference type="PRINTS" id="PR00193">
    <property type="entry name" value="MYOSINHEAVY"/>
</dbReference>
<feature type="binding site" evidence="6">
    <location>
        <begin position="175"/>
        <end position="182"/>
    </location>
    <ligand>
        <name>ATP</name>
        <dbReference type="ChEBI" id="CHEBI:30616"/>
    </ligand>
</feature>
<feature type="region of interest" description="Actin-binding" evidence="6">
    <location>
        <begin position="625"/>
        <end position="647"/>
    </location>
</feature>
<keyword evidence="2 6" id="KW-0067">ATP-binding</keyword>
<dbReference type="InterPro" id="IPR036961">
    <property type="entry name" value="Kinesin_motor_dom_sf"/>
</dbReference>
<proteinExistence type="inferred from homology"/>
<evidence type="ECO:0000259" key="9">
    <source>
        <dbReference type="PROSITE" id="PS51456"/>
    </source>
</evidence>
<dbReference type="EMBL" id="JAQMWT010000524">
    <property type="protein sequence ID" value="KAJ8600295.1"/>
    <property type="molecule type" value="Genomic_DNA"/>
</dbReference>
<keyword evidence="7" id="KW-0175">Coiled coil</keyword>
<evidence type="ECO:0000256" key="5">
    <source>
        <dbReference type="ARBA" id="ARBA00023203"/>
    </source>
</evidence>
<dbReference type="GO" id="GO:0005737">
    <property type="term" value="C:cytoplasm"/>
    <property type="evidence" value="ECO:0007669"/>
    <property type="project" value="TreeGrafter"/>
</dbReference>
<dbReference type="SUPFAM" id="SSF50729">
    <property type="entry name" value="PH domain-like"/>
    <property type="match status" value="1"/>
</dbReference>
<dbReference type="Gene3D" id="2.30.29.30">
    <property type="entry name" value="Pleckstrin-homology domain (PH domain)/Phosphotyrosine-binding domain (PTB)"/>
    <property type="match status" value="1"/>
</dbReference>
<keyword evidence="5 6" id="KW-0009">Actin-binding</keyword>
<sequence>MVRSKEVVMSPQRYRGTSQGKNAAKVMAAETGQMVAARLHTAREQGDEAPRFWVPDGDPRELWRLVKVVECVEGKMVLEDGEEARVTVAHPHDATHDLDLDDVCGMADLHEAPLLGLLRRRWKAGKIYTAAGNVLISINPYREVVVPVNFLEQWAMDARTQLKATGQNQAMVVNGESGAGKTMASTLIIEYLGSKNEMLLATTPVLEAFGNAKTAMNDNSSRFGKFVLLEYDGKGEIEGAHVEDFLLEKSRVTTCGCGDRNFHFFYQIFCSSSSSERRAYLPELAEGRRSGEATFRALKTLGCDVEWLKRVGRACVVLGDLEFCEDEDEELVIEGPLEEVAALLRVEAADLKSSLHHRSIVAEGETRHIPYTAVQGVAARDALAKALYEKVFEFVVKKCNAAIRRPSVLMSSSMKQRASEIEADSDDEGFGVEATSKFIGILDIYGFEIMDTNSLDQLLINLANETLQVAFNQEVLVAETTRYRDEGIAWRGVELSDSRACLDLIHGILTQLDEQVKLGLRGSDLHFLGCCDREFADSNPFYAKPRFGINESFVVKHYAGDVAYTAHGFLKRNVDPLSNDLADLVRSSKDEILASWYPAGYGESGRQRERRLLGESTSKKFRDQMAMLNEELKGCQKHYIRCIRPNVSKSPDEFHMDLVLRQLRFFGILDIVRIRRLGFPEQIDFEAFWRAYSRLVPISESDHRWHAFEHLLPAAEDEGSSMMMFATRAAKMLEAGLFFSTTASKKYKEEIDALEAERTRAARYNDQQKVQELAARIDHLKNDDILKLPPDLLKAVEAACSLLLREDEFAIGKRSGKLYAKLGVTQRLDEMLALAMGVELSMARERQSQLVALSRERVNAEAAATLFVQTRLRANTAQKAYKKDKQAALIIERATRSYLARKEARRRRTARAKEYAARLARAKADLAAIETYHAETRALARAAGLDDDDDDEHVVAVVVVPTTTTTTSDIILLEEDEENGVDLETTKRIEALEAARDEARSKADAARDYVLSTCRARQQELAAALSARVQEASARAEKHGIGSEETPLGVVEALLLKTKEVATKRDTEAAEAAVSEYEKTVAEACREILSKTLRSLERRHAAVVQEAEKSGSVASAIEAAEKALARASLLEDDAVAEADAKVRAEEDLFESTARACALADLDACADRRKSIARKAARAPGGGVHLLPEVEEALAALDAALCEDAAKATTLLVRRRAREALARTEALQSLVDGACLAAKAATRMEAKVRAAKQRKIYLARVAAATKVQALARGRPLARSFKKQKAEAIVVETALRGFLARRRFAKTIAARDNAAALRIETWWRAAVASTALNFVRKLSRPWEAVLPSRREFVVVATVVVWHRYTKAGRVGEMVGSRKLNLLVTNRGNVVLASGGVSVYNPETDPSVVRVLEGAKANAKLTIHLPNQTNFLDGGKNVPAGRERPIAVVDPNEFPVRLPVCRLDLKVKKGIRTATMSISDLAGTHDRWRILKDIFDARDFASLTPKRATRLNLDHSIANLPIDKVGFLFKSPFKRRVLRAEALQELLENSADRSSSSGRPKHRTSATTKISTTVETVGIKHEEKERLFVLQGGILRYYKREADEVPKGQLCLPVVGGISSEGCIQLEAEAFQFTVKTAEFPEGITVKAHDQDDMMAWRLAIESAIATDLNQKAKMIRRKKDLFL</sequence>
<reference evidence="10" key="1">
    <citation type="submission" date="2023-01" db="EMBL/GenBank/DDBJ databases">
        <title>Metagenome sequencing of chrysophaentin producing Chrysophaeum taylorii.</title>
        <authorList>
            <person name="Davison J."/>
            <person name="Bewley C."/>
        </authorList>
    </citation>
    <scope>NUCLEOTIDE SEQUENCE</scope>
    <source>
        <strain evidence="10">NIES-1699</strain>
    </source>
</reference>
<dbReference type="GO" id="GO:0000146">
    <property type="term" value="F:microfilament motor activity"/>
    <property type="evidence" value="ECO:0007669"/>
    <property type="project" value="TreeGrafter"/>
</dbReference>
<keyword evidence="3 6" id="KW-0518">Myosin</keyword>
<feature type="region of interest" description="Disordered" evidence="8">
    <location>
        <begin position="1"/>
        <end position="21"/>
    </location>
</feature>
<dbReference type="SMART" id="SM00242">
    <property type="entry name" value="MYSc"/>
    <property type="match status" value="1"/>
</dbReference>
<evidence type="ECO:0000313" key="11">
    <source>
        <dbReference type="Proteomes" id="UP001230188"/>
    </source>
</evidence>
<dbReference type="Gene3D" id="1.20.58.530">
    <property type="match status" value="1"/>
</dbReference>
<evidence type="ECO:0000256" key="4">
    <source>
        <dbReference type="ARBA" id="ARBA00023175"/>
    </source>
</evidence>
<name>A0AAD7U9F5_9STRA</name>
<dbReference type="GO" id="GO:0005524">
    <property type="term" value="F:ATP binding"/>
    <property type="evidence" value="ECO:0007669"/>
    <property type="project" value="UniProtKB-UniRule"/>
</dbReference>
<keyword evidence="11" id="KW-1185">Reference proteome</keyword>
<feature type="region of interest" description="Disordered" evidence="8">
    <location>
        <begin position="1546"/>
        <end position="1565"/>
    </location>
</feature>
<dbReference type="PROSITE" id="PS51456">
    <property type="entry name" value="MYOSIN_MOTOR"/>
    <property type="match status" value="1"/>
</dbReference>
<comment type="similarity">
    <text evidence="6">Belongs to the TRAFAC class myosin-kinesin ATPase superfamily. Myosin family.</text>
</comment>
<evidence type="ECO:0000256" key="2">
    <source>
        <dbReference type="ARBA" id="ARBA00022840"/>
    </source>
</evidence>
<dbReference type="CDD" id="cd00124">
    <property type="entry name" value="MYSc"/>
    <property type="match status" value="1"/>
</dbReference>
<dbReference type="PANTHER" id="PTHR13140:SF845">
    <property type="entry name" value="MYOSIN-LIKE PROTEIN"/>
    <property type="match status" value="1"/>
</dbReference>
<dbReference type="InterPro" id="IPR001609">
    <property type="entry name" value="Myosin_head_motor_dom-like"/>
</dbReference>
<dbReference type="InterPro" id="IPR000048">
    <property type="entry name" value="IQ_motif_EF-hand-BS"/>
</dbReference>
<dbReference type="SMART" id="SM00015">
    <property type="entry name" value="IQ"/>
    <property type="match status" value="4"/>
</dbReference>
<organism evidence="10 11">
    <name type="scientific">Chrysophaeum taylorii</name>
    <dbReference type="NCBI Taxonomy" id="2483200"/>
    <lineage>
        <taxon>Eukaryota</taxon>
        <taxon>Sar</taxon>
        <taxon>Stramenopiles</taxon>
        <taxon>Ochrophyta</taxon>
        <taxon>Pelagophyceae</taxon>
        <taxon>Pelagomonadales</taxon>
        <taxon>Pelagomonadaceae</taxon>
        <taxon>Chrysophaeum</taxon>
    </lineage>
</organism>
<dbReference type="Gene3D" id="1.20.120.720">
    <property type="entry name" value="Myosin VI head, motor domain, U50 subdomain"/>
    <property type="match status" value="1"/>
</dbReference>
<evidence type="ECO:0000256" key="6">
    <source>
        <dbReference type="PROSITE-ProRule" id="PRU00782"/>
    </source>
</evidence>
<evidence type="ECO:0000256" key="3">
    <source>
        <dbReference type="ARBA" id="ARBA00023123"/>
    </source>
</evidence>
<dbReference type="SUPFAM" id="SSF52540">
    <property type="entry name" value="P-loop containing nucleoside triphosphate hydrolases"/>
    <property type="match status" value="1"/>
</dbReference>